<evidence type="ECO:0000313" key="3">
    <source>
        <dbReference type="Proteomes" id="UP001165296"/>
    </source>
</evidence>
<evidence type="ECO:0000313" key="2">
    <source>
        <dbReference type="EMBL" id="MCB2408610.1"/>
    </source>
</evidence>
<keyword evidence="1" id="KW-0732">Signal</keyword>
<comment type="caution">
    <text evidence="2">The sequence shown here is derived from an EMBL/GenBank/DDBJ whole genome shotgun (WGS) entry which is preliminary data.</text>
</comment>
<gene>
    <name evidence="2" type="ORF">LGH74_11535</name>
</gene>
<keyword evidence="3" id="KW-1185">Reference proteome</keyword>
<sequence length="118" mass="12525">MMIKALPFLLLGTVCALSSCQQTPATDNTSMLPTDSAAATPAATTGAATEAEARAAVGRHVQTLPNAALFVLDSARAMDVEDHWQVLVPRSDWANRMPNKAAFEVDKKTGAVRTLMVK</sequence>
<dbReference type="Proteomes" id="UP001165296">
    <property type="component" value="Unassembled WGS sequence"/>
</dbReference>
<feature type="signal peptide" evidence="1">
    <location>
        <begin position="1"/>
        <end position="25"/>
    </location>
</feature>
<dbReference type="RefSeq" id="WP_226175803.1">
    <property type="nucleotide sequence ID" value="NZ_JAJADR010000002.1"/>
</dbReference>
<organism evidence="2 3">
    <name type="scientific">Hymenobacter lucidus</name>
    <dbReference type="NCBI Taxonomy" id="2880930"/>
    <lineage>
        <taxon>Bacteria</taxon>
        <taxon>Pseudomonadati</taxon>
        <taxon>Bacteroidota</taxon>
        <taxon>Cytophagia</taxon>
        <taxon>Cytophagales</taxon>
        <taxon>Hymenobacteraceae</taxon>
        <taxon>Hymenobacter</taxon>
    </lineage>
</organism>
<dbReference type="PROSITE" id="PS51257">
    <property type="entry name" value="PROKAR_LIPOPROTEIN"/>
    <property type="match status" value="1"/>
</dbReference>
<accession>A0ABS8AQW7</accession>
<dbReference type="EMBL" id="JAJADR010000002">
    <property type="protein sequence ID" value="MCB2408610.1"/>
    <property type="molecule type" value="Genomic_DNA"/>
</dbReference>
<proteinExistence type="predicted"/>
<protein>
    <recommendedName>
        <fullName evidence="4">PepSY domain-containing protein</fullName>
    </recommendedName>
</protein>
<name>A0ABS8AQW7_9BACT</name>
<reference evidence="2" key="1">
    <citation type="submission" date="2021-10" db="EMBL/GenBank/DDBJ databases">
        <authorList>
            <person name="Dean J.D."/>
            <person name="Kim M.K."/>
            <person name="Newey C.N."/>
            <person name="Stoker T.S."/>
            <person name="Thompson D.W."/>
            <person name="Grose J.H."/>
        </authorList>
    </citation>
    <scope>NUCLEOTIDE SEQUENCE</scope>
    <source>
        <strain evidence="2">BT178</strain>
    </source>
</reference>
<evidence type="ECO:0008006" key="4">
    <source>
        <dbReference type="Google" id="ProtNLM"/>
    </source>
</evidence>
<feature type="chain" id="PRO_5046545092" description="PepSY domain-containing protein" evidence="1">
    <location>
        <begin position="26"/>
        <end position="118"/>
    </location>
</feature>
<evidence type="ECO:0000256" key="1">
    <source>
        <dbReference type="SAM" id="SignalP"/>
    </source>
</evidence>